<feature type="active site" description="Proton donor" evidence="12">
    <location>
        <position position="290"/>
    </location>
</feature>
<dbReference type="EMBL" id="QFPO01000003">
    <property type="protein sequence ID" value="PZQ18644.1"/>
    <property type="molecule type" value="Genomic_DNA"/>
</dbReference>
<dbReference type="Pfam" id="PF00561">
    <property type="entry name" value="Abhydrolase_1"/>
    <property type="match status" value="1"/>
</dbReference>
<evidence type="ECO:0000256" key="6">
    <source>
        <dbReference type="ARBA" id="ARBA00022438"/>
    </source>
</evidence>
<dbReference type="InterPro" id="IPR005944">
    <property type="entry name" value="Pro_iminopeptidase"/>
</dbReference>
<evidence type="ECO:0000256" key="7">
    <source>
        <dbReference type="ARBA" id="ARBA00022490"/>
    </source>
</evidence>
<sequence>MLFPAIDAYDHGRLDVGDGHVLYYEQAGRADGVPAVLLHGGPGSGCSPMHRRLFDPQRYRAVLFDQRGCGRSTPRGGVRHNTTAHLIADLERLREHLGIARWLVVGGSWGSALALAYAARHRERVGGLVLRGIFLTGRADLDWFFRDVRALEPEAWQRFAEQFPRRRRRDLLEACARVFARGNAAAVAALAAAWSAYERRLLDPATEPGAVPPGDALAATVDRYRVQIHYLARRCFLGERAVLGAASALSGVPTAIVHGRDDRVCRPLNAWRLQRTLGGSRLALIRGGGHDAFAPALAAPLVDALRLFADGGRFDGWGAA</sequence>
<accession>A0A2W5KS02</accession>
<protein>
    <recommendedName>
        <fullName evidence="5 11">Proline iminopeptidase</fullName>
        <shortName evidence="11">PIP</shortName>
        <ecNumber evidence="4 11">3.4.11.5</ecNumber>
    </recommendedName>
    <alternativeName>
        <fullName evidence="10 11">Prolyl aminopeptidase</fullName>
    </alternativeName>
</protein>
<evidence type="ECO:0000256" key="2">
    <source>
        <dbReference type="ARBA" id="ARBA00004496"/>
    </source>
</evidence>
<dbReference type="PIRSF" id="PIRSF006431">
    <property type="entry name" value="Pept_S33"/>
    <property type="match status" value="1"/>
</dbReference>
<dbReference type="InterPro" id="IPR029058">
    <property type="entry name" value="AB_hydrolase_fold"/>
</dbReference>
<evidence type="ECO:0000256" key="11">
    <source>
        <dbReference type="PIRNR" id="PIRNR006431"/>
    </source>
</evidence>
<feature type="domain" description="AB hydrolase-1" evidence="14">
    <location>
        <begin position="36"/>
        <end position="293"/>
    </location>
</feature>
<proteinExistence type="inferred from homology"/>
<evidence type="ECO:0000256" key="5">
    <source>
        <dbReference type="ARBA" id="ARBA00021843"/>
    </source>
</evidence>
<evidence type="ECO:0000313" key="15">
    <source>
        <dbReference type="EMBL" id="PZQ18644.1"/>
    </source>
</evidence>
<evidence type="ECO:0000256" key="10">
    <source>
        <dbReference type="ARBA" id="ARBA00029605"/>
    </source>
</evidence>
<dbReference type="InterPro" id="IPR002410">
    <property type="entry name" value="Peptidase_S33"/>
</dbReference>
<evidence type="ECO:0000256" key="13">
    <source>
        <dbReference type="RuleBase" id="RU003421"/>
    </source>
</evidence>
<name>A0A2W5KS02_9GAMM</name>
<dbReference type="GO" id="GO:0005737">
    <property type="term" value="C:cytoplasm"/>
    <property type="evidence" value="ECO:0007669"/>
    <property type="project" value="UniProtKB-SubCell"/>
</dbReference>
<comment type="subcellular location">
    <subcellularLocation>
        <location evidence="2 11">Cytoplasm</location>
    </subcellularLocation>
</comment>
<dbReference type="PRINTS" id="PR00793">
    <property type="entry name" value="PROAMNOPTASE"/>
</dbReference>
<feature type="active site" description="Nucleophile" evidence="12">
    <location>
        <position position="108"/>
    </location>
</feature>
<dbReference type="Gene3D" id="3.40.50.1820">
    <property type="entry name" value="alpha/beta hydrolase"/>
    <property type="match status" value="1"/>
</dbReference>
<dbReference type="PANTHER" id="PTHR43722:SF1">
    <property type="entry name" value="PROLINE IMINOPEPTIDASE"/>
    <property type="match status" value="1"/>
</dbReference>
<evidence type="ECO:0000256" key="9">
    <source>
        <dbReference type="ARBA" id="ARBA00022801"/>
    </source>
</evidence>
<evidence type="ECO:0000256" key="4">
    <source>
        <dbReference type="ARBA" id="ARBA00012568"/>
    </source>
</evidence>
<keyword evidence="7 11" id="KW-0963">Cytoplasm</keyword>
<evidence type="ECO:0000313" key="16">
    <source>
        <dbReference type="Proteomes" id="UP000249046"/>
    </source>
</evidence>
<comment type="similarity">
    <text evidence="3 11 13">Belongs to the peptidase S33 family.</text>
</comment>
<keyword evidence="6 11" id="KW-0031">Aminopeptidase</keyword>
<gene>
    <name evidence="15" type="primary">pip</name>
    <name evidence="15" type="ORF">DI564_04955</name>
</gene>
<dbReference type="EC" id="3.4.11.5" evidence="4 11"/>
<keyword evidence="9 11" id="KW-0378">Hydrolase</keyword>
<dbReference type="Proteomes" id="UP000249046">
    <property type="component" value="Unassembled WGS sequence"/>
</dbReference>
<comment type="caution">
    <text evidence="15">The sequence shown here is derived from an EMBL/GenBank/DDBJ whole genome shotgun (WGS) entry which is preliminary data.</text>
</comment>
<feature type="active site" evidence="12">
    <location>
        <position position="262"/>
    </location>
</feature>
<reference evidence="15 16" key="1">
    <citation type="submission" date="2017-08" db="EMBL/GenBank/DDBJ databases">
        <title>Infants hospitalized years apart are colonized by the same room-sourced microbial strains.</title>
        <authorList>
            <person name="Brooks B."/>
            <person name="Olm M.R."/>
            <person name="Firek B.A."/>
            <person name="Baker R."/>
            <person name="Thomas B.C."/>
            <person name="Morowitz M.J."/>
            <person name="Banfield J.F."/>
        </authorList>
    </citation>
    <scope>NUCLEOTIDE SEQUENCE [LARGE SCALE GENOMIC DNA]</scope>
    <source>
        <strain evidence="15">S2_005_003_R2_42</strain>
    </source>
</reference>
<dbReference type="InterPro" id="IPR000073">
    <property type="entry name" value="AB_hydrolase_1"/>
</dbReference>
<dbReference type="GO" id="GO:0006508">
    <property type="term" value="P:proteolysis"/>
    <property type="evidence" value="ECO:0007669"/>
    <property type="project" value="UniProtKB-KW"/>
</dbReference>
<dbReference type="PANTHER" id="PTHR43722">
    <property type="entry name" value="PROLINE IMINOPEPTIDASE"/>
    <property type="match status" value="1"/>
</dbReference>
<keyword evidence="8 11" id="KW-0645">Protease</keyword>
<evidence type="ECO:0000256" key="1">
    <source>
        <dbReference type="ARBA" id="ARBA00001585"/>
    </source>
</evidence>
<evidence type="ECO:0000259" key="14">
    <source>
        <dbReference type="Pfam" id="PF00561"/>
    </source>
</evidence>
<dbReference type="AlphaFoldDB" id="A0A2W5KS02"/>
<dbReference type="GO" id="GO:0004177">
    <property type="term" value="F:aminopeptidase activity"/>
    <property type="evidence" value="ECO:0007669"/>
    <property type="project" value="UniProtKB-UniRule"/>
</dbReference>
<comment type="catalytic activity">
    <reaction evidence="1 11 13">
        <text>Release of N-terminal proline from a peptide.</text>
        <dbReference type="EC" id="3.4.11.5"/>
    </reaction>
</comment>
<evidence type="ECO:0000256" key="12">
    <source>
        <dbReference type="PIRSR" id="PIRSR006431-1"/>
    </source>
</evidence>
<dbReference type="PRINTS" id="PR00111">
    <property type="entry name" value="ABHYDROLASE"/>
</dbReference>
<organism evidence="15 16">
    <name type="scientific">Rhodanobacter denitrificans</name>
    <dbReference type="NCBI Taxonomy" id="666685"/>
    <lineage>
        <taxon>Bacteria</taxon>
        <taxon>Pseudomonadati</taxon>
        <taxon>Pseudomonadota</taxon>
        <taxon>Gammaproteobacteria</taxon>
        <taxon>Lysobacterales</taxon>
        <taxon>Rhodanobacteraceae</taxon>
        <taxon>Rhodanobacter</taxon>
    </lineage>
</organism>
<dbReference type="NCBIfam" id="TIGR01249">
    <property type="entry name" value="pro_imino_pep_1"/>
    <property type="match status" value="1"/>
</dbReference>
<dbReference type="SUPFAM" id="SSF53474">
    <property type="entry name" value="alpha/beta-Hydrolases"/>
    <property type="match status" value="1"/>
</dbReference>
<evidence type="ECO:0000256" key="3">
    <source>
        <dbReference type="ARBA" id="ARBA00010088"/>
    </source>
</evidence>
<evidence type="ECO:0000256" key="8">
    <source>
        <dbReference type="ARBA" id="ARBA00022670"/>
    </source>
</evidence>